<reference evidence="2" key="1">
    <citation type="journal article" date="2014" name="Front. Microbiol.">
        <title>High frequency of phylogenetically diverse reductive dehalogenase-homologous genes in deep subseafloor sedimentary metagenomes.</title>
        <authorList>
            <person name="Kawai M."/>
            <person name="Futagami T."/>
            <person name="Toyoda A."/>
            <person name="Takaki Y."/>
            <person name="Nishi S."/>
            <person name="Hori S."/>
            <person name="Arai W."/>
            <person name="Tsubouchi T."/>
            <person name="Morono Y."/>
            <person name="Uchiyama I."/>
            <person name="Ito T."/>
            <person name="Fujiyama A."/>
            <person name="Inagaki F."/>
            <person name="Takami H."/>
        </authorList>
    </citation>
    <scope>NUCLEOTIDE SEQUENCE</scope>
    <source>
        <strain evidence="2">Expedition CK06-06</strain>
    </source>
</reference>
<proteinExistence type="predicted"/>
<organism evidence="2">
    <name type="scientific">marine sediment metagenome</name>
    <dbReference type="NCBI Taxonomy" id="412755"/>
    <lineage>
        <taxon>unclassified sequences</taxon>
        <taxon>metagenomes</taxon>
        <taxon>ecological metagenomes</taxon>
    </lineage>
</organism>
<name>X1M7T9_9ZZZZ</name>
<protein>
    <recommendedName>
        <fullName evidence="3">Phage head morphogenesis domain-containing protein</fullName>
    </recommendedName>
</protein>
<feature type="region of interest" description="Disordered" evidence="1">
    <location>
        <begin position="1"/>
        <end position="20"/>
    </location>
</feature>
<gene>
    <name evidence="2" type="ORF">S06H3_13375</name>
</gene>
<evidence type="ECO:0000256" key="1">
    <source>
        <dbReference type="SAM" id="MobiDB-lite"/>
    </source>
</evidence>
<evidence type="ECO:0008006" key="3">
    <source>
        <dbReference type="Google" id="ProtNLM"/>
    </source>
</evidence>
<evidence type="ECO:0000313" key="2">
    <source>
        <dbReference type="EMBL" id="GAI14141.1"/>
    </source>
</evidence>
<dbReference type="AlphaFoldDB" id="X1M7T9"/>
<comment type="caution">
    <text evidence="2">The sequence shown here is derived from an EMBL/GenBank/DDBJ whole genome shotgun (WGS) entry which is preliminary data.</text>
</comment>
<feature type="non-terminal residue" evidence="2">
    <location>
        <position position="1"/>
    </location>
</feature>
<sequence length="237" mass="26028">AEDLKKLTDKADKADAKATDYETDADDLAAEIGQDRTKSQADFALNLRAAVRGLWRGQLNQFGFVDSFFGTLHRNLTQAWHEGAKECGILPDELSQKELDALNRLINEQVLYAPDFAESVAEARDIHADSPRDPAGRLGPQLSRAENWINRYDTAKQIGKAMACADKKLLWVLGEAEHCSSCIKLNGKVKRGSFWSERGIIPAVPGATYLDCKGFNCACQLVQTDKPLSKGPLPGLP</sequence>
<accession>X1M7T9</accession>
<dbReference type="EMBL" id="BARV01006529">
    <property type="protein sequence ID" value="GAI14141.1"/>
    <property type="molecule type" value="Genomic_DNA"/>
</dbReference>